<dbReference type="GO" id="GO:0030488">
    <property type="term" value="P:tRNA methylation"/>
    <property type="evidence" value="ECO:0007669"/>
    <property type="project" value="TreeGrafter"/>
</dbReference>
<keyword evidence="6 8" id="KW-0547">Nucleotide-binding</keyword>
<dbReference type="SUPFAM" id="SSF56112">
    <property type="entry name" value="Protein kinase-like (PK-like)"/>
    <property type="match status" value="1"/>
</dbReference>
<dbReference type="InterPro" id="IPR011009">
    <property type="entry name" value="Kinase-like_dom_sf"/>
</dbReference>
<gene>
    <name evidence="11" type="ORF">A1Q1_03485</name>
</gene>
<dbReference type="GO" id="GO:0002181">
    <property type="term" value="P:cytoplasmic translation"/>
    <property type="evidence" value="ECO:0007669"/>
    <property type="project" value="TreeGrafter"/>
</dbReference>
<proteinExistence type="inferred from homology"/>
<dbReference type="GO" id="GO:0004672">
    <property type="term" value="F:protein kinase activity"/>
    <property type="evidence" value="ECO:0007669"/>
    <property type="project" value="InterPro"/>
</dbReference>
<dbReference type="InterPro" id="IPR008271">
    <property type="entry name" value="Ser/Thr_kinase_AS"/>
</dbReference>
<feature type="region of interest" description="Disordered" evidence="9">
    <location>
        <begin position="307"/>
        <end position="336"/>
    </location>
</feature>
<feature type="region of interest" description="Disordered" evidence="9">
    <location>
        <begin position="396"/>
        <end position="487"/>
    </location>
</feature>
<dbReference type="GO" id="GO:0005524">
    <property type="term" value="F:ATP binding"/>
    <property type="evidence" value="ECO:0007669"/>
    <property type="project" value="UniProtKB-UniRule"/>
</dbReference>
<feature type="binding site" evidence="8">
    <location>
        <position position="619"/>
    </location>
    <ligand>
        <name>ATP</name>
        <dbReference type="ChEBI" id="CHEBI:30616"/>
    </ligand>
</feature>
<keyword evidence="4" id="KW-0808">Transferase</keyword>
<evidence type="ECO:0000256" key="4">
    <source>
        <dbReference type="ARBA" id="ARBA00022679"/>
    </source>
</evidence>
<dbReference type="Pfam" id="PF00069">
    <property type="entry name" value="Pkinase"/>
    <property type="match status" value="1"/>
</dbReference>
<comment type="caution">
    <text evidence="11">The sequence shown here is derived from an EMBL/GenBank/DDBJ whole genome shotgun (WGS) entry which is preliminary data.</text>
</comment>
<dbReference type="RefSeq" id="XP_014178758.1">
    <property type="nucleotide sequence ID" value="XM_014323283.1"/>
</dbReference>
<dbReference type="GO" id="GO:0005737">
    <property type="term" value="C:cytoplasm"/>
    <property type="evidence" value="ECO:0007669"/>
    <property type="project" value="TreeGrafter"/>
</dbReference>
<dbReference type="PROSITE" id="PS50011">
    <property type="entry name" value="PROTEIN_KINASE_DOM"/>
    <property type="match status" value="1"/>
</dbReference>
<dbReference type="GO" id="GO:0008175">
    <property type="term" value="F:tRNA methyltransferase activity"/>
    <property type="evidence" value="ECO:0007669"/>
    <property type="project" value="TreeGrafter"/>
</dbReference>
<dbReference type="EMBL" id="ALBS01000233">
    <property type="protein sequence ID" value="EJT47708.1"/>
    <property type="molecule type" value="Genomic_DNA"/>
</dbReference>
<reference evidence="11 12" key="1">
    <citation type="journal article" date="2012" name="Eukaryot. Cell">
        <title>Draft genome sequence of CBS 2479, the standard type strain of Trichosporon asahii.</title>
        <authorList>
            <person name="Yang R.Y."/>
            <person name="Li H.T."/>
            <person name="Zhu H."/>
            <person name="Zhou G.P."/>
            <person name="Wang M."/>
            <person name="Wang L."/>
        </authorList>
    </citation>
    <scope>NUCLEOTIDE SEQUENCE [LARGE SCALE GENOMIC DNA]</scope>
    <source>
        <strain evidence="12">ATCC 90039 / CBS 2479 / JCM 2466 / KCTC 7840 / NCYC 2677 / UAMH 7654</strain>
    </source>
</reference>
<dbReference type="HOGENOM" id="CLU_286663_0_0_1"/>
<dbReference type="InterPro" id="IPR000719">
    <property type="entry name" value="Prot_kinase_dom"/>
</dbReference>
<organism evidence="11 12">
    <name type="scientific">Trichosporon asahii var. asahii (strain ATCC 90039 / CBS 2479 / JCM 2466 / KCTC 7840 / NBRC 103889/ NCYC 2677 / UAMH 7654)</name>
    <name type="common">Yeast</name>
    <dbReference type="NCBI Taxonomy" id="1186058"/>
    <lineage>
        <taxon>Eukaryota</taxon>
        <taxon>Fungi</taxon>
        <taxon>Dikarya</taxon>
        <taxon>Basidiomycota</taxon>
        <taxon>Agaricomycotina</taxon>
        <taxon>Tremellomycetes</taxon>
        <taxon>Trichosporonales</taxon>
        <taxon>Trichosporonaceae</taxon>
        <taxon>Trichosporon</taxon>
    </lineage>
</organism>
<evidence type="ECO:0000256" key="2">
    <source>
        <dbReference type="ARBA" id="ARBA00022552"/>
    </source>
</evidence>
<dbReference type="InterPro" id="IPR017441">
    <property type="entry name" value="Protein_kinase_ATP_BS"/>
</dbReference>
<feature type="compositionally biased region" description="Polar residues" evidence="9">
    <location>
        <begin position="396"/>
        <end position="416"/>
    </location>
</feature>
<dbReference type="KEGG" id="tasa:A1Q1_03485"/>
<dbReference type="PANTHER" id="PTHR10920:SF12">
    <property type="entry name" value="TRNA (CYTIDINE(32)_GUANOSINE(34)-2'-O)-METHYLTRANSFERASE-RELATED"/>
    <property type="match status" value="1"/>
</dbReference>
<dbReference type="OrthoDB" id="289250at2759"/>
<evidence type="ECO:0000256" key="3">
    <source>
        <dbReference type="ARBA" id="ARBA00022603"/>
    </source>
</evidence>
<dbReference type="SMART" id="SM00220">
    <property type="entry name" value="S_TKc"/>
    <property type="match status" value="1"/>
</dbReference>
<dbReference type="AlphaFoldDB" id="J5QJR7"/>
<dbReference type="InterPro" id="IPR002877">
    <property type="entry name" value="RNA_MeTrfase_FtsJ_dom"/>
</dbReference>
<dbReference type="Gene3D" id="3.40.50.150">
    <property type="entry name" value="Vaccinia Virus protein VP39"/>
    <property type="match status" value="1"/>
</dbReference>
<dbReference type="Pfam" id="PF01728">
    <property type="entry name" value="FtsJ"/>
    <property type="match status" value="1"/>
</dbReference>
<keyword evidence="5" id="KW-0949">S-adenosyl-L-methionine</keyword>
<dbReference type="Gene3D" id="1.10.510.10">
    <property type="entry name" value="Transferase(Phosphotransferase) domain 1"/>
    <property type="match status" value="1"/>
</dbReference>
<accession>J5QJR7</accession>
<feature type="region of interest" description="Disordered" evidence="9">
    <location>
        <begin position="827"/>
        <end position="852"/>
    </location>
</feature>
<feature type="compositionally biased region" description="Low complexity" evidence="9">
    <location>
        <begin position="833"/>
        <end position="845"/>
    </location>
</feature>
<feature type="compositionally biased region" description="Low complexity" evidence="9">
    <location>
        <begin position="451"/>
        <end position="466"/>
    </location>
</feature>
<evidence type="ECO:0000259" key="10">
    <source>
        <dbReference type="PROSITE" id="PS50011"/>
    </source>
</evidence>
<keyword evidence="1" id="KW-0963">Cytoplasm</keyword>
<dbReference type="VEuPathDB" id="FungiDB:A1Q1_03485"/>
<evidence type="ECO:0000256" key="6">
    <source>
        <dbReference type="ARBA" id="ARBA00022741"/>
    </source>
</evidence>
<evidence type="ECO:0000256" key="1">
    <source>
        <dbReference type="ARBA" id="ARBA00022490"/>
    </source>
</evidence>
<dbReference type="GO" id="GO:0006364">
    <property type="term" value="P:rRNA processing"/>
    <property type="evidence" value="ECO:0007669"/>
    <property type="project" value="UniProtKB-KW"/>
</dbReference>
<protein>
    <recommendedName>
        <fullName evidence="10">Protein kinase domain-containing protein</fullName>
    </recommendedName>
</protein>
<dbReference type="InterPro" id="IPR050082">
    <property type="entry name" value="RNA_methyltr_RlmE"/>
</dbReference>
<dbReference type="InterPro" id="IPR015507">
    <property type="entry name" value="rRNA-MeTfrase_E"/>
</dbReference>
<dbReference type="FunFam" id="3.40.50.150:FF:000220">
    <property type="entry name" value="CAMK protein kinase"/>
    <property type="match status" value="1"/>
</dbReference>
<keyword evidence="3" id="KW-0489">Methyltransferase</keyword>
<name>J5QJR7_TRIAS</name>
<feature type="domain" description="Protein kinase" evidence="10">
    <location>
        <begin position="588"/>
        <end position="905"/>
    </location>
</feature>
<dbReference type="GeneID" id="25986998"/>
<keyword evidence="2" id="KW-0698">rRNA processing</keyword>
<dbReference type="PROSITE" id="PS00107">
    <property type="entry name" value="PROTEIN_KINASE_ATP"/>
    <property type="match status" value="1"/>
</dbReference>
<evidence type="ECO:0000256" key="8">
    <source>
        <dbReference type="PROSITE-ProRule" id="PRU10141"/>
    </source>
</evidence>
<dbReference type="Proteomes" id="UP000002748">
    <property type="component" value="Unassembled WGS sequence"/>
</dbReference>
<dbReference type="PANTHER" id="PTHR10920">
    <property type="entry name" value="RIBOSOMAL RNA METHYLTRANSFERASE"/>
    <property type="match status" value="1"/>
</dbReference>
<keyword evidence="7 8" id="KW-0067">ATP-binding</keyword>
<evidence type="ECO:0000256" key="5">
    <source>
        <dbReference type="ARBA" id="ARBA00022691"/>
    </source>
</evidence>
<evidence type="ECO:0000313" key="11">
    <source>
        <dbReference type="EMBL" id="EJT47708.1"/>
    </source>
</evidence>
<feature type="compositionally biased region" description="Polar residues" evidence="9">
    <location>
        <begin position="424"/>
        <end position="435"/>
    </location>
</feature>
<dbReference type="InterPro" id="IPR029063">
    <property type="entry name" value="SAM-dependent_MTases_sf"/>
</dbReference>
<sequence>MPSSKSSLDKRDVYYRKGKSDGYRARSAYKLLHLDEEYDLFTGVNTAVDLCAAPGSWSQVLAAHLKPGRAGSDSRIVSIDLQPMAPLTGVTTMQTDITCPDTVPRVLEALGGRKADLVVCDGAPDGAYHTLKPALVPRVGQADPSVTGVHDLDAHLHAQLILAALTLSLTLMAPHATLIFKIFLSPLDPQAAILRSQLSTFFPGPPPGQDIDEDEDDMAGKPGYDRIGRRGGVWVRKPRSSRKGSGEAFIVCRNFDPTTVPLPSTISPQAYETFKRDIGSTLTLESLSALSSNGGIDPTWSERKRYVGGGDLNGSAPASGMHLPLPSHRRDSSLKSLDEIPSPIDTRASFMSSSPIREQLSEFEDFRRGVNMFRPVSPAPSDSWAEFQGLRSATGTPIASSLESNGSAAGSNSTPVRNKALNATPVSNSKTDAFFSTSTTSALPTPPSPLPKTTASSTSPTITTSPPSLPLPATPRTPALGRGVPPSMRARVVTTPGTPHTLDMNHLLPPVSPTNTQGFRSVTNPRVDLLNPPSPKSQFPRGNGPIAISRETHHDDPDAVPMKEGDVLVPSTDSAALPIRVPSNPGKWTLVEPLGEGAFSIVWSAVREDDNDAGTVAVKMIDRSACARNSRTTIAFCREVEVLRHLVHPGIVSYITHFSTDSHHCLVLEKLNGGELFHVVEDQALHKRMLLPGPNDPKGEGLVRRIFGELCRAVAWLHEVEVVHRDIKLENILFTVNPFQLAATSMGSVPLDQLPTPLIKLSDFGLSRFIATDSPLLSTRCGSEAYAAPEVVMGNLYDGRRTDAWALGVVLYALIAGELPFDDNSVASGRPRAGSTASTVSSTGGDQAAADRLSRRRVMHHIAKGEYGWREGVGSAGVREVVSRLLTRDTQRRARVSRLWELEWMQSGPGAVPPPQEPMVEPLPPRAPTPHVVVDQGVLVDHQGIGDLARTELTEHM</sequence>
<dbReference type="PROSITE" id="PS00108">
    <property type="entry name" value="PROTEIN_KINASE_ST"/>
    <property type="match status" value="1"/>
</dbReference>
<evidence type="ECO:0000313" key="12">
    <source>
        <dbReference type="Proteomes" id="UP000002748"/>
    </source>
</evidence>
<dbReference type="SUPFAM" id="SSF53335">
    <property type="entry name" value="S-adenosyl-L-methionine-dependent methyltransferases"/>
    <property type="match status" value="1"/>
</dbReference>
<dbReference type="HAMAP" id="MF_01547">
    <property type="entry name" value="RNA_methyltr_E"/>
    <property type="match status" value="1"/>
</dbReference>
<evidence type="ECO:0000256" key="7">
    <source>
        <dbReference type="ARBA" id="ARBA00022840"/>
    </source>
</evidence>
<evidence type="ECO:0000256" key="9">
    <source>
        <dbReference type="SAM" id="MobiDB-lite"/>
    </source>
</evidence>